<keyword evidence="3" id="KW-0804">Transcription</keyword>
<dbReference type="InterPro" id="IPR036390">
    <property type="entry name" value="WH_DNA-bd_sf"/>
</dbReference>
<dbReference type="Pfam" id="PF00392">
    <property type="entry name" value="GntR"/>
    <property type="match status" value="1"/>
</dbReference>
<feature type="domain" description="HTH gntR-type" evidence="4">
    <location>
        <begin position="8"/>
        <end position="76"/>
    </location>
</feature>
<dbReference type="SUPFAM" id="SSF64288">
    <property type="entry name" value="Chorismate lyase-like"/>
    <property type="match status" value="1"/>
</dbReference>
<dbReference type="SMART" id="SM00866">
    <property type="entry name" value="UTRA"/>
    <property type="match status" value="1"/>
</dbReference>
<dbReference type="SUPFAM" id="SSF46785">
    <property type="entry name" value="Winged helix' DNA-binding domain"/>
    <property type="match status" value="1"/>
</dbReference>
<evidence type="ECO:0000259" key="4">
    <source>
        <dbReference type="PROSITE" id="PS50949"/>
    </source>
</evidence>
<dbReference type="PROSITE" id="PS50949">
    <property type="entry name" value="HTH_GNTR"/>
    <property type="match status" value="1"/>
</dbReference>
<dbReference type="PANTHER" id="PTHR44846:SF1">
    <property type="entry name" value="MANNOSYL-D-GLYCERATE TRANSPORT_METABOLISM SYSTEM REPRESSOR MNGR-RELATED"/>
    <property type="match status" value="1"/>
</dbReference>
<dbReference type="GO" id="GO:0003700">
    <property type="term" value="F:DNA-binding transcription factor activity"/>
    <property type="evidence" value="ECO:0007669"/>
    <property type="project" value="InterPro"/>
</dbReference>
<dbReference type="InterPro" id="IPR000524">
    <property type="entry name" value="Tscrpt_reg_HTH_GntR"/>
</dbReference>
<accession>A0A5K8AA47</accession>
<protein>
    <submittedName>
        <fullName evidence="5">Transcriptional regulator</fullName>
    </submittedName>
</protein>
<dbReference type="InterPro" id="IPR011663">
    <property type="entry name" value="UTRA"/>
</dbReference>
<name>A0A5K8AA47_9BACT</name>
<dbReference type="PRINTS" id="PR00035">
    <property type="entry name" value="HTHGNTR"/>
</dbReference>
<evidence type="ECO:0000256" key="3">
    <source>
        <dbReference type="ARBA" id="ARBA00023163"/>
    </source>
</evidence>
<sequence length="243" mass="27238">MLNPQSPIPLYHQLADILMEGIRTGDYPPGARIPSETQLAKDYGIGRPTVRQAIDLLVRRHLLVRRRGSGTYVCAPEREIDLFSLAGTSSAFHKQGIDVAVDLLDPPSNIRVDGGDGNPFAGGTAFFLSRLSRVAGDPVLLEEIYLHPVLFKGIEGMDLTGRSLSQVAETQFYLRPADGRQTFRIDYLDDRRRALMDVRSRTPILTVHRYLHFKQAQNAVFSILYCNTDRFVFSQQIGGLNHE</sequence>
<dbReference type="SMART" id="SM00345">
    <property type="entry name" value="HTH_GNTR"/>
    <property type="match status" value="1"/>
</dbReference>
<dbReference type="Gene3D" id="1.10.10.10">
    <property type="entry name" value="Winged helix-like DNA-binding domain superfamily/Winged helix DNA-binding domain"/>
    <property type="match status" value="1"/>
</dbReference>
<dbReference type="Proteomes" id="UP000422108">
    <property type="component" value="Chromosome"/>
</dbReference>
<dbReference type="CDD" id="cd07377">
    <property type="entry name" value="WHTH_GntR"/>
    <property type="match status" value="1"/>
</dbReference>
<gene>
    <name evidence="5" type="ORF">DSCOOX_26270</name>
</gene>
<evidence type="ECO:0000256" key="2">
    <source>
        <dbReference type="ARBA" id="ARBA00023125"/>
    </source>
</evidence>
<dbReference type="GO" id="GO:0045892">
    <property type="term" value="P:negative regulation of DNA-templated transcription"/>
    <property type="evidence" value="ECO:0007669"/>
    <property type="project" value="TreeGrafter"/>
</dbReference>
<keyword evidence="6" id="KW-1185">Reference proteome</keyword>
<organism evidence="5 6">
    <name type="scientific">Desulfosarcina ovata subsp. ovata</name>
    <dbReference type="NCBI Taxonomy" id="2752305"/>
    <lineage>
        <taxon>Bacteria</taxon>
        <taxon>Pseudomonadati</taxon>
        <taxon>Thermodesulfobacteriota</taxon>
        <taxon>Desulfobacteria</taxon>
        <taxon>Desulfobacterales</taxon>
        <taxon>Desulfosarcinaceae</taxon>
        <taxon>Desulfosarcina</taxon>
    </lineage>
</organism>
<dbReference type="GO" id="GO:0003677">
    <property type="term" value="F:DNA binding"/>
    <property type="evidence" value="ECO:0007669"/>
    <property type="project" value="UniProtKB-KW"/>
</dbReference>
<dbReference type="Gene3D" id="3.40.1410.10">
    <property type="entry name" value="Chorismate lyase-like"/>
    <property type="match status" value="1"/>
</dbReference>
<dbReference type="InterPro" id="IPR028978">
    <property type="entry name" value="Chorismate_lyase_/UTRA_dom_sf"/>
</dbReference>
<proteinExistence type="predicted"/>
<dbReference type="InterPro" id="IPR050679">
    <property type="entry name" value="Bact_HTH_transcr_reg"/>
</dbReference>
<keyword evidence="1" id="KW-0805">Transcription regulation</keyword>
<dbReference type="EMBL" id="AP021879">
    <property type="protein sequence ID" value="BBO89447.1"/>
    <property type="molecule type" value="Genomic_DNA"/>
</dbReference>
<dbReference type="PANTHER" id="PTHR44846">
    <property type="entry name" value="MANNOSYL-D-GLYCERATE TRANSPORT/METABOLISM SYSTEM REPRESSOR MNGR-RELATED"/>
    <property type="match status" value="1"/>
</dbReference>
<dbReference type="RefSeq" id="WP_155310645.1">
    <property type="nucleotide sequence ID" value="NZ_AP021879.1"/>
</dbReference>
<evidence type="ECO:0000313" key="5">
    <source>
        <dbReference type="EMBL" id="BBO89447.1"/>
    </source>
</evidence>
<reference evidence="5 6" key="1">
    <citation type="submission" date="2019-11" db="EMBL/GenBank/DDBJ databases">
        <title>Comparative genomics of hydrocarbon-degrading Desulfosarcina strains.</title>
        <authorList>
            <person name="Watanabe M."/>
            <person name="Kojima H."/>
            <person name="Fukui M."/>
        </authorList>
    </citation>
    <scope>NUCLEOTIDE SEQUENCE [LARGE SCALE GENOMIC DNA]</scope>
    <source>
        <strain evidence="6">oXyS1</strain>
    </source>
</reference>
<evidence type="ECO:0000256" key="1">
    <source>
        <dbReference type="ARBA" id="ARBA00023015"/>
    </source>
</evidence>
<dbReference type="InterPro" id="IPR036388">
    <property type="entry name" value="WH-like_DNA-bd_sf"/>
</dbReference>
<dbReference type="AlphaFoldDB" id="A0A5K8AA47"/>
<keyword evidence="2" id="KW-0238">DNA-binding</keyword>
<evidence type="ECO:0000313" key="6">
    <source>
        <dbReference type="Proteomes" id="UP000422108"/>
    </source>
</evidence>
<dbReference type="Pfam" id="PF07702">
    <property type="entry name" value="UTRA"/>
    <property type="match status" value="1"/>
</dbReference>